<dbReference type="InterPro" id="IPR032710">
    <property type="entry name" value="NTF2-like_dom_sf"/>
</dbReference>
<dbReference type="Gene3D" id="3.30.70.330">
    <property type="match status" value="1"/>
</dbReference>
<comment type="subcellular location">
    <subcellularLocation>
        <location evidence="1">Nucleus speckle</location>
    </subcellularLocation>
    <subcellularLocation>
        <location evidence="2">Nucleus</location>
        <location evidence="2">Nucleoplasm</location>
    </subcellularLocation>
</comment>
<keyword evidence="5" id="KW-0433">Leucine-rich repeat</keyword>
<dbReference type="InterPro" id="IPR002075">
    <property type="entry name" value="NTF2_dom"/>
</dbReference>
<dbReference type="InterPro" id="IPR005637">
    <property type="entry name" value="TAP_C_dom"/>
</dbReference>
<dbReference type="Gene3D" id="3.80.10.10">
    <property type="entry name" value="Ribonuclease Inhibitor"/>
    <property type="match status" value="1"/>
</dbReference>
<dbReference type="GO" id="GO:0016973">
    <property type="term" value="P:poly(A)+ mRNA export from nucleus"/>
    <property type="evidence" value="ECO:0007669"/>
    <property type="project" value="TreeGrafter"/>
</dbReference>
<dbReference type="STRING" id="7998.ENSIPUP00000029523"/>
<dbReference type="SUPFAM" id="SSF54928">
    <property type="entry name" value="RNA-binding domain, RBD"/>
    <property type="match status" value="1"/>
</dbReference>
<dbReference type="OrthoDB" id="25872at2759"/>
<evidence type="ECO:0000313" key="14">
    <source>
        <dbReference type="RefSeq" id="XP_017330619.1"/>
    </source>
</evidence>
<dbReference type="PANTHER" id="PTHR10662">
    <property type="entry name" value="NUCLEAR RNA EXPORT FACTOR"/>
    <property type="match status" value="1"/>
</dbReference>
<dbReference type="InterPro" id="IPR032675">
    <property type="entry name" value="LRR_dom_sf"/>
</dbReference>
<dbReference type="GO" id="GO:0005737">
    <property type="term" value="C:cytoplasm"/>
    <property type="evidence" value="ECO:0007669"/>
    <property type="project" value="InterPro"/>
</dbReference>
<keyword evidence="6" id="KW-0677">Repeat</keyword>
<protein>
    <recommendedName>
        <fullName evidence="9">Nuclear RNA export factor 1</fullName>
    </recommendedName>
</protein>
<evidence type="ECO:0000256" key="4">
    <source>
        <dbReference type="ARBA" id="ARBA00022448"/>
    </source>
</evidence>
<comment type="similarity">
    <text evidence="3">Belongs to the NXF family.</text>
</comment>
<evidence type="ECO:0000259" key="12">
    <source>
        <dbReference type="PROSITE" id="PS51281"/>
    </source>
</evidence>
<dbReference type="FunFam" id="3.80.10.10:FF:000066">
    <property type="entry name" value="Nuclear RNA export factor 1"/>
    <property type="match status" value="1"/>
</dbReference>
<dbReference type="InterPro" id="IPR009060">
    <property type="entry name" value="UBA-like_sf"/>
</dbReference>
<feature type="compositionally biased region" description="Gly residues" evidence="10">
    <location>
        <begin position="73"/>
        <end position="82"/>
    </location>
</feature>
<evidence type="ECO:0000256" key="5">
    <source>
        <dbReference type="ARBA" id="ARBA00022614"/>
    </source>
</evidence>
<dbReference type="GeneID" id="108269322"/>
<dbReference type="SMART" id="SM00804">
    <property type="entry name" value="TAP_C"/>
    <property type="match status" value="1"/>
</dbReference>
<dbReference type="SUPFAM" id="SSF52058">
    <property type="entry name" value="L domain-like"/>
    <property type="match status" value="1"/>
</dbReference>
<dbReference type="InterPro" id="IPR030217">
    <property type="entry name" value="NXF_fam"/>
</dbReference>
<evidence type="ECO:0000256" key="7">
    <source>
        <dbReference type="ARBA" id="ARBA00022816"/>
    </source>
</evidence>
<dbReference type="KEGG" id="ipu:108269322"/>
<dbReference type="PROSITE" id="PS51450">
    <property type="entry name" value="LRR"/>
    <property type="match status" value="2"/>
</dbReference>
<organism evidence="13 14">
    <name type="scientific">Ictalurus punctatus</name>
    <name type="common">Channel catfish</name>
    <name type="synonym">Silurus punctatus</name>
    <dbReference type="NCBI Taxonomy" id="7998"/>
    <lineage>
        <taxon>Eukaryota</taxon>
        <taxon>Metazoa</taxon>
        <taxon>Chordata</taxon>
        <taxon>Craniata</taxon>
        <taxon>Vertebrata</taxon>
        <taxon>Euteleostomi</taxon>
        <taxon>Actinopterygii</taxon>
        <taxon>Neopterygii</taxon>
        <taxon>Teleostei</taxon>
        <taxon>Ostariophysi</taxon>
        <taxon>Siluriformes</taxon>
        <taxon>Ictaluridae</taxon>
        <taxon>Ictalurus</taxon>
    </lineage>
</organism>
<dbReference type="SUPFAM" id="SSF46934">
    <property type="entry name" value="UBA-like"/>
    <property type="match status" value="1"/>
</dbReference>
<dbReference type="Gene3D" id="3.10.450.50">
    <property type="match status" value="1"/>
</dbReference>
<evidence type="ECO:0000256" key="6">
    <source>
        <dbReference type="ARBA" id="ARBA00022737"/>
    </source>
</evidence>
<dbReference type="PROSITE" id="PS50177">
    <property type="entry name" value="NTF2_DOMAIN"/>
    <property type="match status" value="1"/>
</dbReference>
<dbReference type="Pfam" id="PF24048">
    <property type="entry name" value="LRR_NXF1-5"/>
    <property type="match status" value="1"/>
</dbReference>
<gene>
    <name evidence="14" type="primary">LOC108269322</name>
</gene>
<dbReference type="InterPro" id="IPR012677">
    <property type="entry name" value="Nucleotide-bd_a/b_plait_sf"/>
</dbReference>
<evidence type="ECO:0000256" key="9">
    <source>
        <dbReference type="ARBA" id="ARBA00040973"/>
    </source>
</evidence>
<evidence type="ECO:0000256" key="3">
    <source>
        <dbReference type="ARBA" id="ARBA00009285"/>
    </source>
</evidence>
<keyword evidence="13" id="KW-1185">Reference proteome</keyword>
<keyword evidence="7" id="KW-0509">mRNA transport</keyword>
<dbReference type="Pfam" id="PF09162">
    <property type="entry name" value="Tap-RNA_bind"/>
    <property type="match status" value="1"/>
</dbReference>
<feature type="domain" description="NTF2" evidence="11">
    <location>
        <begin position="426"/>
        <end position="576"/>
    </location>
</feature>
<dbReference type="InterPro" id="IPR001611">
    <property type="entry name" value="Leu-rich_rpt"/>
</dbReference>
<dbReference type="SUPFAM" id="SSF54427">
    <property type="entry name" value="NTF2-like"/>
    <property type="match status" value="1"/>
</dbReference>
<dbReference type="Pfam" id="PF03943">
    <property type="entry name" value="TAP_C"/>
    <property type="match status" value="1"/>
</dbReference>
<name>A0A2D0RJB4_ICTPU</name>
<evidence type="ECO:0000256" key="8">
    <source>
        <dbReference type="ARBA" id="ARBA00023242"/>
    </source>
</evidence>
<feature type="compositionally biased region" description="Basic and acidic residues" evidence="10">
    <location>
        <begin position="115"/>
        <end position="126"/>
    </location>
</feature>
<dbReference type="PROSITE" id="PS51281">
    <property type="entry name" value="TAP_C"/>
    <property type="match status" value="1"/>
</dbReference>
<evidence type="ECO:0000256" key="2">
    <source>
        <dbReference type="ARBA" id="ARBA00004642"/>
    </source>
</evidence>
<keyword evidence="8" id="KW-0539">Nucleus</keyword>
<dbReference type="Proteomes" id="UP000221080">
    <property type="component" value="Chromosome 8"/>
</dbReference>
<evidence type="ECO:0000256" key="10">
    <source>
        <dbReference type="SAM" id="MobiDB-lite"/>
    </source>
</evidence>
<dbReference type="InterPro" id="IPR035979">
    <property type="entry name" value="RBD_domain_sf"/>
</dbReference>
<evidence type="ECO:0000256" key="1">
    <source>
        <dbReference type="ARBA" id="ARBA00004324"/>
    </source>
</evidence>
<dbReference type="FunFam" id="3.10.450.50:FF:000004">
    <property type="entry name" value="Nuclear RNA export factor 1"/>
    <property type="match status" value="1"/>
</dbReference>
<accession>A0A2D0RJB4</accession>
<feature type="region of interest" description="Disordered" evidence="10">
    <location>
        <begin position="108"/>
        <end position="156"/>
    </location>
</feature>
<dbReference type="InterPro" id="IPR015245">
    <property type="entry name" value="Tap_RNA-bd"/>
</dbReference>
<feature type="region of interest" description="Disordered" evidence="10">
    <location>
        <begin position="42"/>
        <end position="85"/>
    </location>
</feature>
<reference evidence="14" key="2">
    <citation type="submission" date="2025-08" db="UniProtKB">
        <authorList>
            <consortium name="RefSeq"/>
        </authorList>
    </citation>
    <scope>IDENTIFICATION</scope>
    <source>
        <tissue evidence="14">Blood</tissue>
    </source>
</reference>
<dbReference type="GO" id="GO:0003723">
    <property type="term" value="F:RNA binding"/>
    <property type="evidence" value="ECO:0007669"/>
    <property type="project" value="InterPro"/>
</dbReference>
<dbReference type="CDD" id="cd14342">
    <property type="entry name" value="UBA_TAP-C"/>
    <property type="match status" value="1"/>
</dbReference>
<dbReference type="FunFam" id="1.10.8.10:FF:000018">
    <property type="entry name" value="Nuclear RNA export factor 1"/>
    <property type="match status" value="1"/>
</dbReference>
<sequence>MFSRGKKCNLAVVKHFRSEGLKEVHAVREVWIDVSFSEHDDRVGGPQFRNRKSHGPPRGRVYNERVHQRPRGGPAGGFGPGSSGRFLDEAGDVNMNCGQDGTFQGRLNPCGRANRRGDGRIARDRSGGVWRYRPGGGSQLLGNAERQGGAPISGKSKTWHKITIPYGKKYDKSWLLRSLQNLCPIPFTPVHYSMEGQKVQFYVEDDNTASALRSLSRRITDNEGYKVVVITNPCSPPSFLRSDLKDQDFEHLKQCMSKRFDTSEQFLDLNSIRSDQDLISQNIDVILSRRSCMEAVMKIIKENIPQLTALNLSNNKLYKLDDLTELVNIAPNLTTLNLSHNELKSERELDKLKSLKLTELWLDLNPLCDHFTDKATYISAIRGRFPRLLKLDGHSLPAPIGFDVETRTAVPSSKGSYFVSAEVQEFILRFLHQYYSLYDSGNRQPLLEAYHDEACFSLSLPSSMYNLSKSNLEEYHNHNRNIKRIKDPVTRFRVLKHTRLNVVAFLNELPKTQHDLASFNVDVNTCTPTLLVFTVSGVFKDIDVKSKESTRAFSRVFVAVPAMNNGLCLVNDELFVRNATTEEIRRAFATPAPTPSSSPVSSYSPTQQEMISTFSQKSQMNLDWSQKWLQQNEWDFNRAVQLFTELKVQGSISEVAFT</sequence>
<evidence type="ECO:0000259" key="11">
    <source>
        <dbReference type="PROSITE" id="PS50177"/>
    </source>
</evidence>
<dbReference type="InterPro" id="IPR057125">
    <property type="entry name" value="NXF1/2/3/5-like_LRR"/>
</dbReference>
<evidence type="ECO:0000313" key="13">
    <source>
        <dbReference type="Proteomes" id="UP000221080"/>
    </source>
</evidence>
<proteinExistence type="inferred from homology"/>
<dbReference type="GO" id="GO:0016607">
    <property type="term" value="C:nuclear speck"/>
    <property type="evidence" value="ECO:0007669"/>
    <property type="project" value="UniProtKB-SubCell"/>
</dbReference>
<dbReference type="RefSeq" id="XP_017330619.1">
    <property type="nucleotide sequence ID" value="XM_017475130.3"/>
</dbReference>
<feature type="domain" description="TAP-C" evidence="12">
    <location>
        <begin position="605"/>
        <end position="658"/>
    </location>
</feature>
<dbReference type="AlphaFoldDB" id="A0A2D0RJB4"/>
<keyword evidence="4" id="KW-0813">Transport</keyword>
<dbReference type="PANTHER" id="PTHR10662:SF22">
    <property type="entry name" value="NUCLEAR RNA EXPORT FACTOR 1"/>
    <property type="match status" value="1"/>
</dbReference>
<reference evidence="13" key="1">
    <citation type="journal article" date="2016" name="Nat. Commun.">
        <title>The channel catfish genome sequence provides insights into the evolution of scale formation in teleosts.</title>
        <authorList>
            <person name="Liu Z."/>
            <person name="Liu S."/>
            <person name="Yao J."/>
            <person name="Bao L."/>
            <person name="Zhang J."/>
            <person name="Li Y."/>
            <person name="Jiang C."/>
            <person name="Sun L."/>
            <person name="Wang R."/>
            <person name="Zhang Y."/>
            <person name="Zhou T."/>
            <person name="Zeng Q."/>
            <person name="Fu Q."/>
            <person name="Gao S."/>
            <person name="Li N."/>
            <person name="Koren S."/>
            <person name="Jiang Y."/>
            <person name="Zimin A."/>
            <person name="Xu P."/>
            <person name="Phillippy A.M."/>
            <person name="Geng X."/>
            <person name="Song L."/>
            <person name="Sun F."/>
            <person name="Li C."/>
            <person name="Wang X."/>
            <person name="Chen A."/>
            <person name="Jin Y."/>
            <person name="Yuan Z."/>
            <person name="Yang Y."/>
            <person name="Tan S."/>
            <person name="Peatman E."/>
            <person name="Lu J."/>
            <person name="Qin Z."/>
            <person name="Dunham R."/>
            <person name="Li Z."/>
            <person name="Sonstegard T."/>
            <person name="Feng J."/>
            <person name="Danzmann R.G."/>
            <person name="Schroeder S."/>
            <person name="Scheffler B."/>
            <person name="Duke M.V."/>
            <person name="Ballard L."/>
            <person name="Kucuktas H."/>
            <person name="Kaltenboeck L."/>
            <person name="Liu H."/>
            <person name="Armbruster J."/>
            <person name="Xie Y."/>
            <person name="Kirby M.L."/>
            <person name="Tian Y."/>
            <person name="Flanagan M.E."/>
            <person name="Mu W."/>
            <person name="Waldbieser G.C."/>
        </authorList>
    </citation>
    <scope>NUCLEOTIDE SEQUENCE [LARGE SCALE GENOMIC DNA]</scope>
    <source>
        <strain evidence="13">SDA103</strain>
    </source>
</reference>
<dbReference type="Gene3D" id="1.10.8.10">
    <property type="entry name" value="DNA helicase RuvA subunit, C-terminal domain"/>
    <property type="match status" value="1"/>
</dbReference>
<dbReference type="InterPro" id="IPR018222">
    <property type="entry name" value="Nuclear_transport_factor_2_euk"/>
</dbReference>
<dbReference type="Pfam" id="PF22602">
    <property type="entry name" value="NXF_NTF2"/>
    <property type="match status" value="1"/>
</dbReference>